<proteinExistence type="predicted"/>
<dbReference type="CDD" id="cd16922">
    <property type="entry name" value="HATPase_EvgS-ArcB-TorS-like"/>
    <property type="match status" value="1"/>
</dbReference>
<dbReference type="SMART" id="SM00448">
    <property type="entry name" value="REC"/>
    <property type="match status" value="1"/>
</dbReference>
<evidence type="ECO:0000313" key="12">
    <source>
        <dbReference type="EMBL" id="WAR44341.1"/>
    </source>
</evidence>
<comment type="catalytic activity">
    <reaction evidence="1">
        <text>ATP + protein L-histidine = ADP + protein N-phospho-L-histidine.</text>
        <dbReference type="EC" id="2.7.13.3"/>
    </reaction>
</comment>
<dbReference type="SMART" id="SM00388">
    <property type="entry name" value="HisKA"/>
    <property type="match status" value="1"/>
</dbReference>
<dbReference type="PROSITE" id="PS50110">
    <property type="entry name" value="RESPONSE_REGULATORY"/>
    <property type="match status" value="1"/>
</dbReference>
<evidence type="ECO:0000256" key="4">
    <source>
        <dbReference type="ARBA" id="ARBA00022679"/>
    </source>
</evidence>
<evidence type="ECO:0000313" key="13">
    <source>
        <dbReference type="Proteomes" id="UP001162780"/>
    </source>
</evidence>
<organism evidence="12 13">
    <name type="scientific">Methylomonas rapida</name>
    <dbReference type="NCBI Taxonomy" id="2963939"/>
    <lineage>
        <taxon>Bacteria</taxon>
        <taxon>Pseudomonadati</taxon>
        <taxon>Pseudomonadota</taxon>
        <taxon>Gammaproteobacteria</taxon>
        <taxon>Methylococcales</taxon>
        <taxon>Methylococcaceae</taxon>
        <taxon>Methylomonas</taxon>
    </lineage>
</organism>
<dbReference type="InterPro" id="IPR035965">
    <property type="entry name" value="PAS-like_dom_sf"/>
</dbReference>
<keyword evidence="4" id="KW-0808">Transferase</keyword>
<feature type="domain" description="PAC" evidence="11">
    <location>
        <begin position="502"/>
        <end position="554"/>
    </location>
</feature>
<feature type="domain" description="PAS" evidence="10">
    <location>
        <begin position="281"/>
        <end position="351"/>
    </location>
</feature>
<dbReference type="InterPro" id="IPR033425">
    <property type="entry name" value="MASE3"/>
</dbReference>
<gene>
    <name evidence="12" type="ORF">NM686_018580</name>
</gene>
<dbReference type="InterPro" id="IPR036890">
    <property type="entry name" value="HATPase_C_sf"/>
</dbReference>
<evidence type="ECO:0000256" key="1">
    <source>
        <dbReference type="ARBA" id="ARBA00000085"/>
    </source>
</evidence>
<dbReference type="Pfam" id="PF13426">
    <property type="entry name" value="PAS_9"/>
    <property type="match status" value="1"/>
</dbReference>
<feature type="transmembrane region" description="Helical" evidence="7">
    <location>
        <begin position="70"/>
        <end position="89"/>
    </location>
</feature>
<dbReference type="InterPro" id="IPR003661">
    <property type="entry name" value="HisK_dim/P_dom"/>
</dbReference>
<dbReference type="Gene3D" id="3.30.565.10">
    <property type="entry name" value="Histidine kinase-like ATPase, C-terminal domain"/>
    <property type="match status" value="1"/>
</dbReference>
<evidence type="ECO:0000259" key="11">
    <source>
        <dbReference type="PROSITE" id="PS50113"/>
    </source>
</evidence>
<dbReference type="Pfam" id="PF02518">
    <property type="entry name" value="HATPase_c"/>
    <property type="match status" value="1"/>
</dbReference>
<dbReference type="PRINTS" id="PR00344">
    <property type="entry name" value="BCTRLSENSOR"/>
</dbReference>
<dbReference type="Gene3D" id="1.10.287.130">
    <property type="match status" value="1"/>
</dbReference>
<feature type="domain" description="Response regulatory" evidence="9">
    <location>
        <begin position="812"/>
        <end position="928"/>
    </location>
</feature>
<name>A0ABY7GIK0_9GAMM</name>
<dbReference type="Gene3D" id="3.30.450.20">
    <property type="entry name" value="PAS domain"/>
    <property type="match status" value="2"/>
</dbReference>
<dbReference type="SUPFAM" id="SSF47384">
    <property type="entry name" value="Homodimeric domain of signal transducing histidine kinase"/>
    <property type="match status" value="1"/>
</dbReference>
<feature type="transmembrane region" description="Helical" evidence="7">
    <location>
        <begin position="109"/>
        <end position="130"/>
    </location>
</feature>
<dbReference type="InterPro" id="IPR001789">
    <property type="entry name" value="Sig_transdc_resp-reg_receiver"/>
</dbReference>
<dbReference type="InterPro" id="IPR005467">
    <property type="entry name" value="His_kinase_dom"/>
</dbReference>
<dbReference type="InterPro" id="IPR011006">
    <property type="entry name" value="CheY-like_superfamily"/>
</dbReference>
<dbReference type="Pfam" id="PF00512">
    <property type="entry name" value="HisKA"/>
    <property type="match status" value="1"/>
</dbReference>
<dbReference type="PANTHER" id="PTHR43047:SF72">
    <property type="entry name" value="OSMOSENSING HISTIDINE PROTEIN KINASE SLN1"/>
    <property type="match status" value="1"/>
</dbReference>
<evidence type="ECO:0000256" key="3">
    <source>
        <dbReference type="ARBA" id="ARBA00022553"/>
    </source>
</evidence>
<dbReference type="CDD" id="cd00082">
    <property type="entry name" value="HisKA"/>
    <property type="match status" value="1"/>
</dbReference>
<dbReference type="EC" id="2.7.13.3" evidence="2"/>
<dbReference type="InterPro" id="IPR003594">
    <property type="entry name" value="HATPase_dom"/>
</dbReference>
<dbReference type="InterPro" id="IPR004358">
    <property type="entry name" value="Sig_transdc_His_kin-like_C"/>
</dbReference>
<dbReference type="PROSITE" id="PS50112">
    <property type="entry name" value="PAS"/>
    <property type="match status" value="1"/>
</dbReference>
<dbReference type="InterPro" id="IPR000014">
    <property type="entry name" value="PAS"/>
</dbReference>
<sequence length="1010" mass="114168">MRAATYLINRRDSYLLLVLALLLASYGLRDADWQGSQSLHTVMESLATLLAFLVGILALIRYFSQRDSQFLYIGTAFLGTGFLDAYHTVVTSAFFLPYMPSDYPHLVPWSWFASRLFLSVMLFMSWWLWYKHRHDPDYRHRTVLIFWVTGLATLTCFLFFALFPLPAATEPDWPIPRPYDFAPALFFLCALIGYLRKGLWPRNDFEHWLVLSLIVGLATQTTFMPFSTHLNDTEFNVAHLLKKLSYILVMAGLLINLYQSYLALKLETKLRIAAEKQSRASEAKLTTILDNVDAFIYLKDIAGRYTYANRRTRDLFRAELRHIIGQGDECFFATETVRQIHGNDRRVLDDGEVLRCEEANIDLKTGRLTHYLTVKLPLRQDDGSIYALCGISTDISELKQIEAELRRYKDHLEQEVRQRTAELLQSNARLSDTQFAMDKAGIGIHWVDFASARFLYVNDYGAQLFGYTPAELQQLRVIDIDLNFTLENFQARFEHMREAIAATIETIVRHKDGHIIPISVTYYYQAEADDRKARFICFVSDITVRKQAEAQLVEAKNAAEAASRSKTLFLSNVSHELRTPLNAILGFTQLMERDPRIPEDQQRNIATINRSGNHLLALINDVLEISRIEAGRTTTVKEAFNLLATLNMVEEMIRTRAKGKGLTFFVDCFENLPTFVLGDAHHLRQVLINLLSNAVKYTEHGQVGLIVTPGAGQDIRFEVIDTGPGIATGEKEQIFHPFYQTEFGIAKGEGTGLGLAISRNFVSLMGGELQVESTLGEGSRFYFTIPLQPVAPLANATGDRIIGLMPGQPSPHILLVEDHPDNQRVAAEMLKQIDCEVSIASNGREGVELFQSLQPQLILMDMRMPEMDGYEATRIIRALPGGDSVPIVALTASAFEEDKSTVIAAGCNEMLSKPVEAQVLFETIGRILDLHFEYAKPNAPINIDDLPHLNALPSELRHELKEMVIMLDVEAAQAMVERLRADFPAEADLLKGLIEDYNFDRILTLLECSS</sequence>
<dbReference type="Pfam" id="PF08448">
    <property type="entry name" value="PAS_4"/>
    <property type="match status" value="1"/>
</dbReference>
<dbReference type="InterPro" id="IPR036097">
    <property type="entry name" value="HisK_dim/P_sf"/>
</dbReference>
<dbReference type="CDD" id="cd00130">
    <property type="entry name" value="PAS"/>
    <property type="match status" value="1"/>
</dbReference>
<feature type="modified residue" description="4-aspartylphosphate" evidence="6">
    <location>
        <position position="861"/>
    </location>
</feature>
<evidence type="ECO:0000259" key="10">
    <source>
        <dbReference type="PROSITE" id="PS50112"/>
    </source>
</evidence>
<evidence type="ECO:0000256" key="5">
    <source>
        <dbReference type="ARBA" id="ARBA00022777"/>
    </source>
</evidence>
<dbReference type="PROSITE" id="PS50109">
    <property type="entry name" value="HIS_KIN"/>
    <property type="match status" value="1"/>
</dbReference>
<dbReference type="CDD" id="cd17546">
    <property type="entry name" value="REC_hyHK_CKI1_RcsC-like"/>
    <property type="match status" value="1"/>
</dbReference>
<keyword evidence="7" id="KW-0472">Membrane</keyword>
<accession>A0ABY7GIK0</accession>
<dbReference type="Gene3D" id="3.40.50.2300">
    <property type="match status" value="1"/>
</dbReference>
<dbReference type="PANTHER" id="PTHR43047">
    <property type="entry name" value="TWO-COMPONENT HISTIDINE PROTEIN KINASE"/>
    <property type="match status" value="1"/>
</dbReference>
<dbReference type="EMBL" id="CP113517">
    <property type="protein sequence ID" value="WAR44341.1"/>
    <property type="molecule type" value="Genomic_DNA"/>
</dbReference>
<dbReference type="InterPro" id="IPR000700">
    <property type="entry name" value="PAS-assoc_C"/>
</dbReference>
<dbReference type="InterPro" id="IPR001610">
    <property type="entry name" value="PAC"/>
</dbReference>
<feature type="transmembrane region" description="Helical" evidence="7">
    <location>
        <begin position="142"/>
        <end position="165"/>
    </location>
</feature>
<evidence type="ECO:0000259" key="8">
    <source>
        <dbReference type="PROSITE" id="PS50109"/>
    </source>
</evidence>
<dbReference type="SUPFAM" id="SSF55874">
    <property type="entry name" value="ATPase domain of HSP90 chaperone/DNA topoisomerase II/histidine kinase"/>
    <property type="match status" value="1"/>
</dbReference>
<keyword evidence="12" id="KW-0067">ATP-binding</keyword>
<dbReference type="SMART" id="SM00086">
    <property type="entry name" value="PAC"/>
    <property type="match status" value="1"/>
</dbReference>
<dbReference type="SUPFAM" id="SSF55785">
    <property type="entry name" value="PYP-like sensor domain (PAS domain)"/>
    <property type="match status" value="2"/>
</dbReference>
<feature type="transmembrane region" description="Helical" evidence="7">
    <location>
        <begin position="45"/>
        <end position="63"/>
    </location>
</feature>
<dbReference type="SMART" id="SM00091">
    <property type="entry name" value="PAS"/>
    <property type="match status" value="2"/>
</dbReference>
<dbReference type="NCBIfam" id="TIGR00229">
    <property type="entry name" value="sensory_box"/>
    <property type="match status" value="2"/>
</dbReference>
<dbReference type="Pfam" id="PF00072">
    <property type="entry name" value="Response_reg"/>
    <property type="match status" value="1"/>
</dbReference>
<keyword evidence="3 6" id="KW-0597">Phosphoprotein</keyword>
<dbReference type="SUPFAM" id="SSF52172">
    <property type="entry name" value="CheY-like"/>
    <property type="match status" value="1"/>
</dbReference>
<keyword evidence="7" id="KW-0812">Transmembrane</keyword>
<keyword evidence="7" id="KW-1133">Transmembrane helix</keyword>
<dbReference type="Pfam" id="PF17159">
    <property type="entry name" value="MASE3"/>
    <property type="match status" value="1"/>
</dbReference>
<feature type="domain" description="PAC" evidence="11">
    <location>
        <begin position="355"/>
        <end position="407"/>
    </location>
</feature>
<dbReference type="InterPro" id="IPR013656">
    <property type="entry name" value="PAS_4"/>
</dbReference>
<dbReference type="RefSeq" id="WP_255189316.1">
    <property type="nucleotide sequence ID" value="NZ_CP113517.1"/>
</dbReference>
<evidence type="ECO:0000256" key="6">
    <source>
        <dbReference type="PROSITE-ProRule" id="PRU00169"/>
    </source>
</evidence>
<feature type="transmembrane region" description="Helical" evidence="7">
    <location>
        <begin position="177"/>
        <end position="195"/>
    </location>
</feature>
<keyword evidence="12" id="KW-0547">Nucleotide-binding</keyword>
<keyword evidence="13" id="KW-1185">Reference proteome</keyword>
<keyword evidence="5" id="KW-0418">Kinase</keyword>
<feature type="transmembrane region" description="Helical" evidence="7">
    <location>
        <begin position="207"/>
        <end position="226"/>
    </location>
</feature>
<evidence type="ECO:0000259" key="9">
    <source>
        <dbReference type="PROSITE" id="PS50110"/>
    </source>
</evidence>
<reference evidence="12" key="1">
    <citation type="submission" date="2022-11" db="EMBL/GenBank/DDBJ databases">
        <title>Methylomonas rapida sp. nov., Carotenoid-Producing Obligate Methanotrophs with High Growth Characteristics and Biotechnological Potential.</title>
        <authorList>
            <person name="Tikhonova E.N."/>
            <person name="Suleimanov R.Z."/>
            <person name="Miroshnikov K."/>
            <person name="Oshkin I.Y."/>
            <person name="Belova S.E."/>
            <person name="Danilova O.V."/>
            <person name="Ashikhmin A."/>
            <person name="Konopkin A."/>
            <person name="But S.Y."/>
            <person name="Khmelenina V.N."/>
            <person name="Kuznetsov N."/>
            <person name="Pimenov N.V."/>
            <person name="Dedysh S.N."/>
        </authorList>
    </citation>
    <scope>NUCLEOTIDE SEQUENCE</scope>
    <source>
        <strain evidence="12">MP1</strain>
    </source>
</reference>
<evidence type="ECO:0000256" key="2">
    <source>
        <dbReference type="ARBA" id="ARBA00012438"/>
    </source>
</evidence>
<dbReference type="Proteomes" id="UP001162780">
    <property type="component" value="Chromosome"/>
</dbReference>
<dbReference type="PROSITE" id="PS50113">
    <property type="entry name" value="PAC"/>
    <property type="match status" value="2"/>
</dbReference>
<dbReference type="GO" id="GO:0005524">
    <property type="term" value="F:ATP binding"/>
    <property type="evidence" value="ECO:0007669"/>
    <property type="project" value="UniProtKB-KW"/>
</dbReference>
<evidence type="ECO:0000256" key="7">
    <source>
        <dbReference type="SAM" id="Phobius"/>
    </source>
</evidence>
<feature type="domain" description="Histidine kinase" evidence="8">
    <location>
        <begin position="572"/>
        <end position="789"/>
    </location>
</feature>
<protein>
    <recommendedName>
        <fullName evidence="2">histidine kinase</fullName>
        <ecNumber evidence="2">2.7.13.3</ecNumber>
    </recommendedName>
</protein>
<dbReference type="SMART" id="SM00387">
    <property type="entry name" value="HATPase_c"/>
    <property type="match status" value="1"/>
</dbReference>